<evidence type="ECO:0000313" key="1">
    <source>
        <dbReference type="EMBL" id="KAI4819756.1"/>
    </source>
</evidence>
<keyword evidence="2" id="KW-1185">Reference proteome</keyword>
<feature type="non-terminal residue" evidence="1">
    <location>
        <position position="186"/>
    </location>
</feature>
<organism evidence="1 2">
    <name type="scientific">Chaenocephalus aceratus</name>
    <name type="common">Blackfin icefish</name>
    <name type="synonym">Chaenichthys aceratus</name>
    <dbReference type="NCBI Taxonomy" id="36190"/>
    <lineage>
        <taxon>Eukaryota</taxon>
        <taxon>Metazoa</taxon>
        <taxon>Chordata</taxon>
        <taxon>Craniata</taxon>
        <taxon>Vertebrata</taxon>
        <taxon>Euteleostomi</taxon>
        <taxon>Actinopterygii</taxon>
        <taxon>Neopterygii</taxon>
        <taxon>Teleostei</taxon>
        <taxon>Neoteleostei</taxon>
        <taxon>Acanthomorphata</taxon>
        <taxon>Eupercaria</taxon>
        <taxon>Perciformes</taxon>
        <taxon>Notothenioidei</taxon>
        <taxon>Channichthyidae</taxon>
        <taxon>Chaenocephalus</taxon>
    </lineage>
</organism>
<gene>
    <name evidence="1" type="ORF">KUCAC02_004991</name>
</gene>
<protein>
    <submittedName>
        <fullName evidence="1">Uncharacterized protein</fullName>
    </submittedName>
</protein>
<evidence type="ECO:0000313" key="2">
    <source>
        <dbReference type="Proteomes" id="UP001057452"/>
    </source>
</evidence>
<accession>A0ACB9X094</accession>
<reference evidence="1" key="1">
    <citation type="submission" date="2022-05" db="EMBL/GenBank/DDBJ databases">
        <title>Chromosome-level genome of Chaenocephalus aceratus.</title>
        <authorList>
            <person name="Park H."/>
        </authorList>
    </citation>
    <scope>NUCLEOTIDE SEQUENCE</scope>
    <source>
        <strain evidence="1">KU_202001</strain>
    </source>
</reference>
<comment type="caution">
    <text evidence="1">The sequence shown here is derived from an EMBL/GenBank/DDBJ whole genome shotgun (WGS) entry which is preliminary data.</text>
</comment>
<dbReference type="EMBL" id="CM043794">
    <property type="protein sequence ID" value="KAI4819756.1"/>
    <property type="molecule type" value="Genomic_DNA"/>
</dbReference>
<dbReference type="Proteomes" id="UP001057452">
    <property type="component" value="Chromosome 10"/>
</dbReference>
<sequence>CPSIPQQGQIRLTEHKHLLPDSQAAPFNSEIKHCCLHATMNNEAITPDRQATAVFTAQHTSAPSHKSDTDTIRSFNNKSFRLAYELRHRFQRGAKYGTIRTCMNEVTELNHSVSRRLTQPPIVCLSRLFGALLYPSMSITLWSRVKARRNEHRDVEGCSGSRKWEFSRSLGRQVHKAQQPISDLQR</sequence>
<feature type="non-terminal residue" evidence="1">
    <location>
        <position position="1"/>
    </location>
</feature>
<name>A0ACB9X094_CHAAC</name>
<proteinExistence type="predicted"/>